<accession>A0A9Q3ZG57</accession>
<evidence type="ECO:0000313" key="7">
    <source>
        <dbReference type="Proteomes" id="UP001107961"/>
    </source>
</evidence>
<feature type="transmembrane region" description="Helical" evidence="5">
    <location>
        <begin position="115"/>
        <end position="132"/>
    </location>
</feature>
<keyword evidence="3 5" id="KW-1133">Transmembrane helix</keyword>
<dbReference type="SUPFAM" id="SSF161084">
    <property type="entry name" value="MAPEG domain-like"/>
    <property type="match status" value="1"/>
</dbReference>
<evidence type="ECO:0000256" key="2">
    <source>
        <dbReference type="ARBA" id="ARBA00022692"/>
    </source>
</evidence>
<dbReference type="InterPro" id="IPR023352">
    <property type="entry name" value="MAPEG-like_dom_sf"/>
</dbReference>
<comment type="subcellular location">
    <subcellularLocation>
        <location evidence="1">Membrane</location>
    </subcellularLocation>
</comment>
<keyword evidence="4 5" id="KW-0472">Membrane</keyword>
<dbReference type="AlphaFoldDB" id="A0A9Q3ZG57"/>
<feature type="transmembrane region" description="Helical" evidence="5">
    <location>
        <begin position="6"/>
        <end position="28"/>
    </location>
</feature>
<sequence length="144" mass="15945">MTLDTSALLYLLGFGCWALFLLFALVAGRGLQVVSGRRRADAFPPYHYEPAEFLSRLSRAYQNTLELLGVVIVIAGAAMVVGNDLAGRLLPWILAARIGQSLIHLIGVNHWLVQIRFAFLLVQMVLLAWLALDTFPILCDLIKP</sequence>
<dbReference type="Pfam" id="PF01124">
    <property type="entry name" value="MAPEG"/>
    <property type="match status" value="1"/>
</dbReference>
<evidence type="ECO:0000313" key="6">
    <source>
        <dbReference type="EMBL" id="MCE7510526.1"/>
    </source>
</evidence>
<dbReference type="Proteomes" id="UP001107961">
    <property type="component" value="Unassembled WGS sequence"/>
</dbReference>
<evidence type="ECO:0000256" key="5">
    <source>
        <dbReference type="SAM" id="Phobius"/>
    </source>
</evidence>
<dbReference type="RefSeq" id="WP_080530718.1">
    <property type="nucleotide sequence ID" value="NZ_CP012331.1"/>
</dbReference>
<name>A0A9Q3ZG57_9GAMM</name>
<reference evidence="6" key="1">
    <citation type="submission" date="2022-01" db="EMBL/GenBank/DDBJ databases">
        <authorList>
            <person name="Karlyshev A.V."/>
            <person name="Jaspars M."/>
        </authorList>
    </citation>
    <scope>NUCLEOTIDE SEQUENCE</scope>
    <source>
        <strain evidence="6">AGSA3-2</strain>
    </source>
</reference>
<keyword evidence="7" id="KW-1185">Reference proteome</keyword>
<dbReference type="Gene3D" id="1.20.120.550">
    <property type="entry name" value="Membrane associated eicosanoid/glutathione metabolism-like domain"/>
    <property type="match status" value="1"/>
</dbReference>
<evidence type="ECO:0000256" key="4">
    <source>
        <dbReference type="ARBA" id="ARBA00023136"/>
    </source>
</evidence>
<evidence type="ECO:0000256" key="1">
    <source>
        <dbReference type="ARBA" id="ARBA00004370"/>
    </source>
</evidence>
<keyword evidence="2 5" id="KW-0812">Transmembrane</keyword>
<protein>
    <submittedName>
        <fullName evidence="6">MAPEG family protein</fullName>
    </submittedName>
</protein>
<evidence type="ECO:0000256" key="3">
    <source>
        <dbReference type="ARBA" id="ARBA00022989"/>
    </source>
</evidence>
<dbReference type="InterPro" id="IPR001129">
    <property type="entry name" value="Membr-assoc_MAPEG"/>
</dbReference>
<organism evidence="6 7">
    <name type="scientific">Alloalcanivorax xenomutans</name>
    <dbReference type="NCBI Taxonomy" id="1094342"/>
    <lineage>
        <taxon>Bacteria</taxon>
        <taxon>Pseudomonadati</taxon>
        <taxon>Pseudomonadota</taxon>
        <taxon>Gammaproteobacteria</taxon>
        <taxon>Oceanospirillales</taxon>
        <taxon>Alcanivoracaceae</taxon>
        <taxon>Alloalcanivorax</taxon>
    </lineage>
</organism>
<feature type="transmembrane region" description="Helical" evidence="5">
    <location>
        <begin position="65"/>
        <end position="83"/>
    </location>
</feature>
<proteinExistence type="predicted"/>
<dbReference type="EMBL" id="JAJVKT010000025">
    <property type="protein sequence ID" value="MCE7510526.1"/>
    <property type="molecule type" value="Genomic_DNA"/>
</dbReference>
<comment type="caution">
    <text evidence="6">The sequence shown here is derived from an EMBL/GenBank/DDBJ whole genome shotgun (WGS) entry which is preliminary data.</text>
</comment>
<dbReference type="KEGG" id="axe:P40_07490"/>
<dbReference type="GO" id="GO:0016020">
    <property type="term" value="C:membrane"/>
    <property type="evidence" value="ECO:0007669"/>
    <property type="project" value="UniProtKB-SubCell"/>
</dbReference>
<gene>
    <name evidence="6" type="ORF">LZG35_17960</name>
</gene>